<dbReference type="Pfam" id="PF09557">
    <property type="entry name" value="DUF2382"/>
    <property type="match status" value="1"/>
</dbReference>
<evidence type="ECO:0000259" key="2">
    <source>
        <dbReference type="Pfam" id="PF09557"/>
    </source>
</evidence>
<gene>
    <name evidence="3" type="ORF">ACFOU2_22080</name>
</gene>
<organism evidence="3 4">
    <name type="scientific">Bacillus songklensis</name>
    <dbReference type="NCBI Taxonomy" id="1069116"/>
    <lineage>
        <taxon>Bacteria</taxon>
        <taxon>Bacillati</taxon>
        <taxon>Bacillota</taxon>
        <taxon>Bacilli</taxon>
        <taxon>Bacillales</taxon>
        <taxon>Bacillaceae</taxon>
        <taxon>Bacillus</taxon>
    </lineage>
</organism>
<dbReference type="RefSeq" id="WP_377918390.1">
    <property type="nucleotide sequence ID" value="NZ_JBHRZT010000072.1"/>
</dbReference>
<keyword evidence="1" id="KW-0472">Membrane</keyword>
<feature type="transmembrane region" description="Helical" evidence="1">
    <location>
        <begin position="12"/>
        <end position="35"/>
    </location>
</feature>
<dbReference type="PANTHER" id="PTHR38463">
    <property type="entry name" value="STRESS RESPONSE PROTEIN YSNF"/>
    <property type="match status" value="1"/>
</dbReference>
<dbReference type="Proteomes" id="UP001595752">
    <property type="component" value="Unassembled WGS sequence"/>
</dbReference>
<dbReference type="InterPro" id="IPR019060">
    <property type="entry name" value="DUF2382"/>
</dbReference>
<dbReference type="EMBL" id="JBHRZT010000072">
    <property type="protein sequence ID" value="MFC3886019.1"/>
    <property type="molecule type" value="Genomic_DNA"/>
</dbReference>
<name>A0ABV8BA50_9BACI</name>
<evidence type="ECO:0000313" key="4">
    <source>
        <dbReference type="Proteomes" id="UP001595752"/>
    </source>
</evidence>
<dbReference type="InterPro" id="IPR052967">
    <property type="entry name" value="Stress_Response_Assoc"/>
</dbReference>
<evidence type="ECO:0000313" key="3">
    <source>
        <dbReference type="EMBL" id="MFC3886019.1"/>
    </source>
</evidence>
<comment type="caution">
    <text evidence="3">The sequence shown here is derived from an EMBL/GenBank/DDBJ whole genome shotgun (WGS) entry which is preliminary data.</text>
</comment>
<accession>A0ABV8BA50</accession>
<protein>
    <submittedName>
        <fullName evidence="3">YsnF/AvaK domain-containing protein</fullName>
    </submittedName>
</protein>
<evidence type="ECO:0000256" key="1">
    <source>
        <dbReference type="SAM" id="Phobius"/>
    </source>
</evidence>
<dbReference type="NCBIfam" id="TIGR02271">
    <property type="entry name" value="YsnF/AvaK domain"/>
    <property type="match status" value="1"/>
</dbReference>
<reference evidence="4" key="1">
    <citation type="journal article" date="2019" name="Int. J. Syst. Evol. Microbiol.">
        <title>The Global Catalogue of Microorganisms (GCM) 10K type strain sequencing project: providing services to taxonomists for standard genome sequencing and annotation.</title>
        <authorList>
            <consortium name="The Broad Institute Genomics Platform"/>
            <consortium name="The Broad Institute Genome Sequencing Center for Infectious Disease"/>
            <person name="Wu L."/>
            <person name="Ma J."/>
        </authorList>
    </citation>
    <scope>NUCLEOTIDE SEQUENCE [LARGE SCALE GENOMIC DNA]</scope>
    <source>
        <strain evidence="4">CCUG 61889</strain>
    </source>
</reference>
<proteinExistence type="predicted"/>
<sequence>MAEKLEFSQERTLTSKGMVTGAIIGGVLGAAASLLNQPTGILFIPGIGAITATVAGVLIGGTLGGIIGFYLLQRKAAGHDSYGNTGKISEHVISGADHDVKLQLRKEQLDISKKWVQTGAVTMHKEVVTEEKTIVVPVTHEELVIEKKVLDAENPDDKSEHAETIRIPISEERIEVVKHPTALEDVAIYKRQFQQTEHVEETLKKEKVRVETIGNAKIIDKEAEKHS</sequence>
<keyword evidence="4" id="KW-1185">Reference proteome</keyword>
<keyword evidence="1" id="KW-1133">Transmembrane helix</keyword>
<feature type="transmembrane region" description="Helical" evidence="1">
    <location>
        <begin position="41"/>
        <end position="72"/>
    </location>
</feature>
<dbReference type="PANTHER" id="PTHR38463:SF1">
    <property type="entry name" value="STRESS RESPONSE PROTEIN YSNF"/>
    <property type="match status" value="1"/>
</dbReference>
<feature type="domain" description="DUF2382" evidence="2">
    <location>
        <begin position="102"/>
        <end position="210"/>
    </location>
</feature>
<keyword evidence="1" id="KW-0812">Transmembrane</keyword>